<protein>
    <recommendedName>
        <fullName evidence="3">DUF3024 domain-containing protein</fullName>
    </recommendedName>
</protein>
<dbReference type="Pfam" id="PF11225">
    <property type="entry name" value="DUF3024"/>
    <property type="match status" value="1"/>
</dbReference>
<gene>
    <name evidence="1" type="ORF">A2730_03790</name>
</gene>
<organism evidence="1 2">
    <name type="scientific">Candidatus Staskawiczbacteria bacterium RIFCSPHIGHO2_01_FULL_39_25</name>
    <dbReference type="NCBI Taxonomy" id="1802202"/>
    <lineage>
        <taxon>Bacteria</taxon>
        <taxon>Candidatus Staskawicziibacteriota</taxon>
    </lineage>
</organism>
<proteinExistence type="predicted"/>
<dbReference type="STRING" id="1802202.A2730_03790"/>
<evidence type="ECO:0000313" key="2">
    <source>
        <dbReference type="Proteomes" id="UP000176855"/>
    </source>
</evidence>
<dbReference type="Proteomes" id="UP000176855">
    <property type="component" value="Unassembled WGS sequence"/>
</dbReference>
<sequence>MDNKEQEKVINQIEKFFEVPERVADKIKIIAEKVRGGYVLIETRPRWDGSAGPWTKHPIAKIVFHNPLQEWRVYWMRASGKWWFYGQYKTFNKVLKIIDEDKDGCFWG</sequence>
<evidence type="ECO:0000313" key="1">
    <source>
        <dbReference type="EMBL" id="OGZ64802.1"/>
    </source>
</evidence>
<evidence type="ECO:0008006" key="3">
    <source>
        <dbReference type="Google" id="ProtNLM"/>
    </source>
</evidence>
<reference evidence="1 2" key="1">
    <citation type="journal article" date="2016" name="Nat. Commun.">
        <title>Thousands of microbial genomes shed light on interconnected biogeochemical processes in an aquifer system.</title>
        <authorList>
            <person name="Anantharaman K."/>
            <person name="Brown C.T."/>
            <person name="Hug L.A."/>
            <person name="Sharon I."/>
            <person name="Castelle C.J."/>
            <person name="Probst A.J."/>
            <person name="Thomas B.C."/>
            <person name="Singh A."/>
            <person name="Wilkins M.J."/>
            <person name="Karaoz U."/>
            <person name="Brodie E.L."/>
            <person name="Williams K.H."/>
            <person name="Hubbard S.S."/>
            <person name="Banfield J.F."/>
        </authorList>
    </citation>
    <scope>NUCLEOTIDE SEQUENCE [LARGE SCALE GENOMIC DNA]</scope>
</reference>
<accession>A0A1G2HQK0</accession>
<dbReference type="InterPro" id="IPR021388">
    <property type="entry name" value="DUF3024"/>
</dbReference>
<name>A0A1G2HQK0_9BACT</name>
<comment type="caution">
    <text evidence="1">The sequence shown here is derived from an EMBL/GenBank/DDBJ whole genome shotgun (WGS) entry which is preliminary data.</text>
</comment>
<dbReference type="EMBL" id="MHOO01000002">
    <property type="protein sequence ID" value="OGZ64802.1"/>
    <property type="molecule type" value="Genomic_DNA"/>
</dbReference>
<dbReference type="AlphaFoldDB" id="A0A1G2HQK0"/>